<dbReference type="GeneID" id="49384439"/>
<proteinExistence type="predicted"/>
<gene>
    <name evidence="1" type="ORF">SLAV_16975</name>
</gene>
<dbReference type="EMBL" id="CP024985">
    <property type="protein sequence ID" value="ATZ25245.1"/>
    <property type="molecule type" value="Genomic_DNA"/>
</dbReference>
<keyword evidence="2" id="KW-1185">Reference proteome</keyword>
<dbReference type="KEGG" id="slx:SLAV_16975"/>
<accession>A0A2K8PHY5</accession>
<organism evidence="1 2">
    <name type="scientific">Streptomyces lavendulae subsp. lavendulae</name>
    <dbReference type="NCBI Taxonomy" id="58340"/>
    <lineage>
        <taxon>Bacteria</taxon>
        <taxon>Bacillati</taxon>
        <taxon>Actinomycetota</taxon>
        <taxon>Actinomycetes</taxon>
        <taxon>Kitasatosporales</taxon>
        <taxon>Streptomycetaceae</taxon>
        <taxon>Streptomyces</taxon>
    </lineage>
</organism>
<protein>
    <submittedName>
        <fullName evidence="1">Uncharacterized protein</fullName>
    </submittedName>
</protein>
<evidence type="ECO:0000313" key="2">
    <source>
        <dbReference type="Proteomes" id="UP000231791"/>
    </source>
</evidence>
<dbReference type="RefSeq" id="WP_030241766.1">
    <property type="nucleotide sequence ID" value="NZ_CP024985.1"/>
</dbReference>
<dbReference type="OrthoDB" id="3872442at2"/>
<evidence type="ECO:0000313" key="1">
    <source>
        <dbReference type="EMBL" id="ATZ25245.1"/>
    </source>
</evidence>
<sequence>MLLVRTPLHSDTGAPGTESGASLLQDALWAHAGPHHALEHVRVRPVPQGLHVALFVRAEHTAAAHEKAHDLLTLVLATGAARGYTPGPLIRH</sequence>
<dbReference type="AlphaFoldDB" id="A0A2K8PHY5"/>
<name>A0A2K8PHY5_STRLA</name>
<reference evidence="1 2" key="1">
    <citation type="submission" date="2017-11" db="EMBL/GenBank/DDBJ databases">
        <title>Complete genome sequence of Streptomyces lavendulae subsp. lavendulae CCM 3239 (formerly 'Streptomyces aureofaciens CCM 3239'), the producer of the angucycline-type antibiotic auricin.</title>
        <authorList>
            <person name="Busche T."/>
            <person name="Novakova R."/>
            <person name="Al'Dilaimi A."/>
            <person name="Homerova D."/>
            <person name="Feckova L."/>
            <person name="Rezuchova B."/>
            <person name="Mingyar E."/>
            <person name="Csolleiova D."/>
            <person name="Bekeova C."/>
            <person name="Winkler A."/>
            <person name="Sevcikova B."/>
            <person name="Kalinowski J."/>
            <person name="Kormanec J."/>
            <person name="Ruckert C."/>
        </authorList>
    </citation>
    <scope>NUCLEOTIDE SEQUENCE [LARGE SCALE GENOMIC DNA]</scope>
    <source>
        <strain evidence="1 2">CCM 3239</strain>
    </source>
</reference>
<dbReference type="Proteomes" id="UP000231791">
    <property type="component" value="Chromosome"/>
</dbReference>